<evidence type="ECO:0000313" key="5">
    <source>
        <dbReference type="Proteomes" id="UP001408356"/>
    </source>
</evidence>
<dbReference type="GO" id="GO:0016787">
    <property type="term" value="F:hydrolase activity"/>
    <property type="evidence" value="ECO:0007669"/>
    <property type="project" value="UniProtKB-KW"/>
</dbReference>
<evidence type="ECO:0000256" key="1">
    <source>
        <dbReference type="ARBA" id="ARBA00008129"/>
    </source>
</evidence>
<keyword evidence="4" id="KW-0378">Hydrolase</keyword>
<accession>A0ABR2UGT4</accession>
<name>A0ABR2UGT4_9PEZI</name>
<feature type="domain" description="CN hydrolase" evidence="3">
    <location>
        <begin position="165"/>
        <end position="415"/>
    </location>
</feature>
<reference evidence="4 5" key="1">
    <citation type="journal article" date="2024" name="J. Plant Pathol.">
        <title>Sequence and assembly of the genome of Seiridium unicorne, isolate CBS 538.82, causal agent of cypress canker disease.</title>
        <authorList>
            <person name="Scali E."/>
            <person name="Rocca G.D."/>
            <person name="Danti R."/>
            <person name="Garbelotto M."/>
            <person name="Barberini S."/>
            <person name="Baroncelli R."/>
            <person name="Emiliani G."/>
        </authorList>
    </citation>
    <scope>NUCLEOTIDE SEQUENCE [LARGE SCALE GENOMIC DNA]</scope>
    <source>
        <strain evidence="4 5">BM-138-508</strain>
    </source>
</reference>
<dbReference type="SUPFAM" id="SSF56317">
    <property type="entry name" value="Carbon-nitrogen hydrolase"/>
    <property type="match status" value="1"/>
</dbReference>
<comment type="caution">
    <text evidence="4">The sequence shown here is derived from an EMBL/GenBank/DDBJ whole genome shotgun (WGS) entry which is preliminary data.</text>
</comment>
<feature type="signal peptide" evidence="2">
    <location>
        <begin position="1"/>
        <end position="19"/>
    </location>
</feature>
<dbReference type="InterPro" id="IPR044149">
    <property type="entry name" value="Nitrilases_CHs"/>
</dbReference>
<evidence type="ECO:0000259" key="3">
    <source>
        <dbReference type="PROSITE" id="PS50263"/>
    </source>
</evidence>
<dbReference type="InterPro" id="IPR036526">
    <property type="entry name" value="C-N_Hydrolase_sf"/>
</dbReference>
<organism evidence="4 5">
    <name type="scientific">Seiridium unicorne</name>
    <dbReference type="NCBI Taxonomy" id="138068"/>
    <lineage>
        <taxon>Eukaryota</taxon>
        <taxon>Fungi</taxon>
        <taxon>Dikarya</taxon>
        <taxon>Ascomycota</taxon>
        <taxon>Pezizomycotina</taxon>
        <taxon>Sordariomycetes</taxon>
        <taxon>Xylariomycetidae</taxon>
        <taxon>Amphisphaeriales</taxon>
        <taxon>Sporocadaceae</taxon>
        <taxon>Seiridium</taxon>
    </lineage>
</organism>
<gene>
    <name evidence="4" type="ORF">SUNI508_11674</name>
</gene>
<evidence type="ECO:0000256" key="2">
    <source>
        <dbReference type="SAM" id="SignalP"/>
    </source>
</evidence>
<protein>
    <submittedName>
        <fullName evidence="4">Carbon-nitrogen hydrolase</fullName>
    </submittedName>
</protein>
<keyword evidence="5" id="KW-1185">Reference proteome</keyword>
<dbReference type="PANTHER" id="PTHR46044">
    <property type="entry name" value="NITRILASE"/>
    <property type="match status" value="1"/>
</dbReference>
<sequence length="465" mass="51290">MRFLQLLSAATLVPTLSFAAPADHDASLPYLSGLHQKRENLCNLTMPPALCQPNPSVTVEETASRAYKFYRAFVVDGDPRTMFSLIDSTYKQHHPGYTDGPEAIWPLFCSGPSFGTERNTTWCFDASSNMSYAQYSTTDRWLWVDGCVHEHNFVVATVRQPPVNFALPIGLNKTWVDLDLNATVAQAIETIQQAKDEGVALLAFPELYFPGYPIAINTAYTPSQIAQYVSQSMSLDSPQFLSLLEAFKDAGIYGTLEFSELAEDKIFMGQILIGPDGTVLHHRRKLRPFGTERYIWSDGDISGLEVTATPHSRIGMLECWERFHPTMTFAMQAQMENIHIAAFPYAPDFGTDPQAWESAEVGIASARVYATSSGACVIMPFVGTAAIFAAGVGNLKVINATESPHLRYITASLNTSTFSNATYDTGGEQSWAALQQMIAEFPSYLPRASGTHFDHEDHNVESITS</sequence>
<evidence type="ECO:0000313" key="4">
    <source>
        <dbReference type="EMBL" id="KAK9413731.1"/>
    </source>
</evidence>
<dbReference type="Gene3D" id="3.60.110.10">
    <property type="entry name" value="Carbon-nitrogen hydrolase"/>
    <property type="match status" value="1"/>
</dbReference>
<keyword evidence="2" id="KW-0732">Signal</keyword>
<feature type="chain" id="PRO_5047090336" evidence="2">
    <location>
        <begin position="20"/>
        <end position="465"/>
    </location>
</feature>
<dbReference type="PANTHER" id="PTHR46044:SF1">
    <property type="entry name" value="CN HYDROLASE DOMAIN-CONTAINING PROTEIN"/>
    <property type="match status" value="1"/>
</dbReference>
<dbReference type="EMBL" id="JARVKF010000435">
    <property type="protein sequence ID" value="KAK9413731.1"/>
    <property type="molecule type" value="Genomic_DNA"/>
</dbReference>
<proteinExistence type="inferred from homology"/>
<dbReference type="PROSITE" id="PS50263">
    <property type="entry name" value="CN_HYDROLASE"/>
    <property type="match status" value="1"/>
</dbReference>
<dbReference type="Proteomes" id="UP001408356">
    <property type="component" value="Unassembled WGS sequence"/>
</dbReference>
<dbReference type="InterPro" id="IPR003010">
    <property type="entry name" value="C-N_Hydrolase"/>
</dbReference>
<comment type="similarity">
    <text evidence="1">Belongs to the carbon-nitrogen hydrolase superfamily. Nitrilase family.</text>
</comment>
<dbReference type="Pfam" id="PF00795">
    <property type="entry name" value="CN_hydrolase"/>
    <property type="match status" value="1"/>
</dbReference>